<proteinExistence type="predicted"/>
<reference evidence="2 3" key="1">
    <citation type="journal article" date="2018" name="Front. Plant Sci.">
        <title>Red Clover (Trifolium pratense) and Zigzag Clover (T. medium) - A Picture of Genomic Similarities and Differences.</title>
        <authorList>
            <person name="Dluhosova J."/>
            <person name="Istvanek J."/>
            <person name="Nedelnik J."/>
            <person name="Repkova J."/>
        </authorList>
    </citation>
    <scope>NUCLEOTIDE SEQUENCE [LARGE SCALE GENOMIC DNA]</scope>
    <source>
        <strain evidence="3">cv. 10/8</strain>
        <tissue evidence="2">Leaf</tissue>
    </source>
</reference>
<evidence type="ECO:0000313" key="2">
    <source>
        <dbReference type="EMBL" id="MCI13579.1"/>
    </source>
</evidence>
<accession>A0A392PQ23</accession>
<sequence>MVILRSLSDGEEASSPPHLASTAGRISTVSDGVSFSALL</sequence>
<dbReference type="EMBL" id="LXQA010088779">
    <property type="protein sequence ID" value="MCI13579.1"/>
    <property type="molecule type" value="Genomic_DNA"/>
</dbReference>
<feature type="non-terminal residue" evidence="2">
    <location>
        <position position="39"/>
    </location>
</feature>
<feature type="region of interest" description="Disordered" evidence="1">
    <location>
        <begin position="1"/>
        <end position="23"/>
    </location>
</feature>
<organism evidence="2 3">
    <name type="scientific">Trifolium medium</name>
    <dbReference type="NCBI Taxonomy" id="97028"/>
    <lineage>
        <taxon>Eukaryota</taxon>
        <taxon>Viridiplantae</taxon>
        <taxon>Streptophyta</taxon>
        <taxon>Embryophyta</taxon>
        <taxon>Tracheophyta</taxon>
        <taxon>Spermatophyta</taxon>
        <taxon>Magnoliopsida</taxon>
        <taxon>eudicotyledons</taxon>
        <taxon>Gunneridae</taxon>
        <taxon>Pentapetalae</taxon>
        <taxon>rosids</taxon>
        <taxon>fabids</taxon>
        <taxon>Fabales</taxon>
        <taxon>Fabaceae</taxon>
        <taxon>Papilionoideae</taxon>
        <taxon>50 kb inversion clade</taxon>
        <taxon>NPAAA clade</taxon>
        <taxon>Hologalegina</taxon>
        <taxon>IRL clade</taxon>
        <taxon>Trifolieae</taxon>
        <taxon>Trifolium</taxon>
    </lineage>
</organism>
<protein>
    <submittedName>
        <fullName evidence="2">Uncharacterized protein</fullName>
    </submittedName>
</protein>
<dbReference type="Proteomes" id="UP000265520">
    <property type="component" value="Unassembled WGS sequence"/>
</dbReference>
<keyword evidence="3" id="KW-1185">Reference proteome</keyword>
<evidence type="ECO:0000256" key="1">
    <source>
        <dbReference type="SAM" id="MobiDB-lite"/>
    </source>
</evidence>
<evidence type="ECO:0000313" key="3">
    <source>
        <dbReference type="Proteomes" id="UP000265520"/>
    </source>
</evidence>
<name>A0A392PQ23_9FABA</name>
<dbReference type="AlphaFoldDB" id="A0A392PQ23"/>
<comment type="caution">
    <text evidence="2">The sequence shown here is derived from an EMBL/GenBank/DDBJ whole genome shotgun (WGS) entry which is preliminary data.</text>
</comment>